<reference evidence="1" key="1">
    <citation type="journal article" date="2020" name="mSystems">
        <title>Genome- and Community-Level Interaction Insights into Carbon Utilization and Element Cycling Functions of Hydrothermarchaeota in Hydrothermal Sediment.</title>
        <authorList>
            <person name="Zhou Z."/>
            <person name="Liu Y."/>
            <person name="Xu W."/>
            <person name="Pan J."/>
            <person name="Luo Z.H."/>
            <person name="Li M."/>
        </authorList>
    </citation>
    <scope>NUCLEOTIDE SEQUENCE [LARGE SCALE GENOMIC DNA]</scope>
    <source>
        <strain evidence="1">SpSt-1121</strain>
    </source>
</reference>
<comment type="caution">
    <text evidence="1">The sequence shown here is derived from an EMBL/GenBank/DDBJ whole genome shotgun (WGS) entry which is preliminary data.</text>
</comment>
<protein>
    <submittedName>
        <fullName evidence="1">DUF2067 domain-containing protein</fullName>
    </submittedName>
</protein>
<proteinExistence type="predicted"/>
<sequence>MIENKNIYTERIFTYSCLNPTQCIDLLEKIDEELSLEVELVAEFKHNKLVFRVIGLEPKVQSAINKIKEYIGSYMNTKRINPQNGIKSDDLAKIIRKTIPIDVLSEVLRYTLGVNPRVQSSTLYVDLDLDTVIEYAKHVALIMERFSHDPYPHSLKKLLITSSVLFNVSVNELIDLLKNKNIVSEELELKIPWQEALRILVEHFNEYDKTL</sequence>
<gene>
    <name evidence="1" type="ORF">ENM84_07235</name>
</gene>
<evidence type="ECO:0000313" key="1">
    <source>
        <dbReference type="EMBL" id="HHP82440.1"/>
    </source>
</evidence>
<name>A0A7C5TIC7_9CREN</name>
<dbReference type="Pfam" id="PF09840">
    <property type="entry name" value="DUF2067"/>
    <property type="match status" value="1"/>
</dbReference>
<dbReference type="InterPro" id="IPR019202">
    <property type="entry name" value="DUF2067"/>
</dbReference>
<dbReference type="EMBL" id="DRZI01000312">
    <property type="protein sequence ID" value="HHP82440.1"/>
    <property type="molecule type" value="Genomic_DNA"/>
</dbReference>
<accession>A0A7C5TIC7</accession>
<organism evidence="1">
    <name type="scientific">Ignisphaera aggregans</name>
    <dbReference type="NCBI Taxonomy" id="334771"/>
    <lineage>
        <taxon>Archaea</taxon>
        <taxon>Thermoproteota</taxon>
        <taxon>Thermoprotei</taxon>
        <taxon>Desulfurococcales</taxon>
        <taxon>Desulfurococcaceae</taxon>
        <taxon>Ignisphaera</taxon>
    </lineage>
</organism>
<dbReference type="AlphaFoldDB" id="A0A7C5TIC7"/>